<dbReference type="RefSeq" id="WP_271317912.1">
    <property type="nucleotide sequence ID" value="NZ_JABXJJ020000007.1"/>
</dbReference>
<evidence type="ECO:0000256" key="2">
    <source>
        <dbReference type="ARBA" id="ARBA00023157"/>
    </source>
</evidence>
<evidence type="ECO:0000256" key="1">
    <source>
        <dbReference type="ARBA" id="ARBA00022729"/>
    </source>
</evidence>
<dbReference type="Gene3D" id="2.130.10.10">
    <property type="entry name" value="YVTN repeat-like/Quinoprotein amine dehydrogenase"/>
    <property type="match status" value="1"/>
</dbReference>
<dbReference type="AlphaFoldDB" id="A0AA90GWB6"/>
<dbReference type="Pfam" id="PF13385">
    <property type="entry name" value="Laminin_G_3"/>
    <property type="match status" value="1"/>
</dbReference>
<keyword evidence="2" id="KW-1015">Disulfide bond</keyword>
<feature type="domain" description="LamG-like jellyroll fold" evidence="4">
    <location>
        <begin position="590"/>
        <end position="732"/>
    </location>
</feature>
<dbReference type="InterPro" id="IPR013320">
    <property type="entry name" value="ConA-like_dom_sf"/>
</dbReference>
<gene>
    <name evidence="5" type="ORF">POF50_006785</name>
</gene>
<proteinExistence type="predicted"/>
<dbReference type="InterPro" id="IPR006558">
    <property type="entry name" value="LamG-like"/>
</dbReference>
<dbReference type="SMART" id="SM00560">
    <property type="entry name" value="LamGL"/>
    <property type="match status" value="1"/>
</dbReference>
<evidence type="ECO:0000259" key="4">
    <source>
        <dbReference type="SMART" id="SM00560"/>
    </source>
</evidence>
<dbReference type="GO" id="GO:1902929">
    <property type="term" value="C:plasma membrane of growing cell tip"/>
    <property type="evidence" value="ECO:0007669"/>
    <property type="project" value="TreeGrafter"/>
</dbReference>
<dbReference type="EMBL" id="JABXJJ020000007">
    <property type="protein sequence ID" value="MDI5969054.1"/>
    <property type="molecule type" value="Genomic_DNA"/>
</dbReference>
<protein>
    <recommendedName>
        <fullName evidence="4">LamG-like jellyroll fold domain-containing protein</fullName>
    </recommendedName>
</protein>
<dbReference type="PANTHER" id="PTHR31778">
    <property type="entry name" value="BUD SITE SELECTION PROTEIN RAX2"/>
    <property type="match status" value="1"/>
</dbReference>
<name>A0AA90GWB6_9ACTN</name>
<keyword evidence="1 3" id="KW-0732">Signal</keyword>
<organism evidence="5">
    <name type="scientific">Streptantibioticus silvisoli</name>
    <dbReference type="NCBI Taxonomy" id="2705255"/>
    <lineage>
        <taxon>Bacteria</taxon>
        <taxon>Bacillati</taxon>
        <taxon>Actinomycetota</taxon>
        <taxon>Actinomycetes</taxon>
        <taxon>Kitasatosporales</taxon>
        <taxon>Streptomycetaceae</taxon>
        <taxon>Streptantibioticus</taxon>
    </lineage>
</organism>
<dbReference type="InterPro" id="IPR011044">
    <property type="entry name" value="Quino_amine_DH_bsu"/>
</dbReference>
<feature type="chain" id="PRO_5041701644" description="LamG-like jellyroll fold domain-containing protein" evidence="3">
    <location>
        <begin position="30"/>
        <end position="743"/>
    </location>
</feature>
<evidence type="ECO:0000313" key="5">
    <source>
        <dbReference type="EMBL" id="MDI5969054.1"/>
    </source>
</evidence>
<feature type="signal peptide" evidence="3">
    <location>
        <begin position="1"/>
        <end position="29"/>
    </location>
</feature>
<dbReference type="SUPFAM" id="SSF49899">
    <property type="entry name" value="Concanavalin A-like lectins/glucanases"/>
    <property type="match status" value="1"/>
</dbReference>
<dbReference type="Gene3D" id="2.60.120.200">
    <property type="match status" value="1"/>
</dbReference>
<evidence type="ECO:0000256" key="3">
    <source>
        <dbReference type="SAM" id="SignalP"/>
    </source>
</evidence>
<sequence>MKARSRHLAAVAACSMVILGVTSPHGALAAPVAPVAFTSNNLATWQTNGIVWALAQAGGKVFAGGNFTAIRPPGTAAGNSKEQPAVNFAEFDAATGDPTGCKLSFTISSGTATVRALAVSPDGKTLYAGGYFDQVNGTHVNSLVAIDIATCKLTSGFAPQVNATVRTITPTSTGVYFGGDFTSVDGQTREHLAHVSTAGALTSWAPATDQTVRASVLSPDGTQLVVGGDFDTLNGADSHALGVVDAATGANTRTYPLGFIEQDSVVKALTSDATGFYTGNEGTGGGVFDGRIAIDWSTLDQRWRDTCLGATQAVISYQGVLYAGSHTHDCSSMGEQPDGRRQHLIAEPTTTGAELPWAPDTNDGIGEEVGPRAITVATEASHPYLWVSGEFTSVNGTAQQGLTRFGTGPDKAAPTAPQVNVAGLASGKLAVRVRTATDTDDGTLTYKLYRDSSTTPIWTTTSASWWWSRPQLTFTDSGLTPGAKHTYKVTVSDGTSTVTSASVSATVPGATGAYDAKVTADGAKLYWRYDSPSAATYLADSSAGDQTGYFDGGGTWDDGTGPVKDDPGTPLGLNGSTGYVYDEVAQPGALSYSVETWFKSTSTAGGLLMGFGDKQVLSSDLSDKDVYLSGTGQVVFGAYNVYHYALTSPAAYNDGKWHQVVATQGPSGMSLYVDGKLVGSNKTTVSPTRMPSGYWHAGGGVSLTPWPGHGTSDDFAGDLDESAVYWAVLTPDQVAAHYAARTS</sequence>
<dbReference type="SUPFAM" id="SSF50969">
    <property type="entry name" value="YVTN repeat-like/Quinoprotein amine dehydrogenase"/>
    <property type="match status" value="1"/>
</dbReference>
<reference evidence="5" key="1">
    <citation type="submission" date="2023-05" db="EMBL/GenBank/DDBJ databases">
        <title>Streptantibioticus silvisoli sp. nov., acidotolerant actinomycetes 1 from pine litter.</title>
        <authorList>
            <person name="Swiecimska M."/>
            <person name="Golinska P."/>
            <person name="Sangal V."/>
            <person name="Wachnowicz B."/>
            <person name="Goodfellow M."/>
        </authorList>
    </citation>
    <scope>NUCLEOTIDE SEQUENCE</scope>
    <source>
        <strain evidence="5">SL13</strain>
    </source>
</reference>
<comment type="caution">
    <text evidence="5">The sequence shown here is derived from an EMBL/GenBank/DDBJ whole genome shotgun (WGS) entry which is preliminary data.</text>
</comment>
<accession>A0AA90GWB6</accession>
<dbReference type="InterPro" id="IPR015943">
    <property type="entry name" value="WD40/YVTN_repeat-like_dom_sf"/>
</dbReference>
<dbReference type="PANTHER" id="PTHR31778:SF2">
    <property type="entry name" value="BUD SITE SELECTION PROTEIN RAX2"/>
    <property type="match status" value="1"/>
</dbReference>